<accession>A0A2K9Z0Z1</accession>
<protein>
    <submittedName>
        <fullName evidence="2">Uncharacterized protein</fullName>
    </submittedName>
</protein>
<dbReference type="Proteomes" id="UP000238523">
    <property type="component" value="Chromosome"/>
</dbReference>
<gene>
    <name evidence="2" type="ORF">CUJ84_Chr001506</name>
</gene>
<evidence type="ECO:0000313" key="3">
    <source>
        <dbReference type="Proteomes" id="UP000238523"/>
    </source>
</evidence>
<dbReference type="EMBL" id="CP025012">
    <property type="protein sequence ID" value="AUW41896.1"/>
    <property type="molecule type" value="Genomic_DNA"/>
</dbReference>
<evidence type="ECO:0000313" key="2">
    <source>
        <dbReference type="EMBL" id="AUW41896.1"/>
    </source>
</evidence>
<proteinExistence type="predicted"/>
<evidence type="ECO:0000256" key="1">
    <source>
        <dbReference type="SAM" id="MobiDB-lite"/>
    </source>
</evidence>
<dbReference type="AlphaFoldDB" id="A0A2K9Z0Z1"/>
<organism evidence="2 3">
    <name type="scientific">Rhizobium leguminosarum</name>
    <dbReference type="NCBI Taxonomy" id="384"/>
    <lineage>
        <taxon>Bacteria</taxon>
        <taxon>Pseudomonadati</taxon>
        <taxon>Pseudomonadota</taxon>
        <taxon>Alphaproteobacteria</taxon>
        <taxon>Hyphomicrobiales</taxon>
        <taxon>Rhizobiaceae</taxon>
        <taxon>Rhizobium/Agrobacterium group</taxon>
        <taxon>Rhizobium</taxon>
    </lineage>
</organism>
<sequence>MRDLLYERYRHKPIPRLRLRNISRSNGANVSKIGLSAPHSPLPPRFIRTVTSKPRPRPPPI</sequence>
<reference evidence="2 3" key="1">
    <citation type="submission" date="2017-11" db="EMBL/GenBank/DDBJ databases">
        <title>Complete genome of Rhizobium leguminosarum Norway, an ineffective micro-symbiont.</title>
        <authorList>
            <person name="Hoffrichter A."/>
            <person name="Liang J."/>
            <person name="Brachmann A."/>
            <person name="Marin M."/>
        </authorList>
    </citation>
    <scope>NUCLEOTIDE SEQUENCE [LARGE SCALE GENOMIC DNA]</scope>
    <source>
        <strain evidence="2 3">Norway</strain>
    </source>
</reference>
<name>A0A2K9Z0Z1_RHILE</name>
<feature type="region of interest" description="Disordered" evidence="1">
    <location>
        <begin position="30"/>
        <end position="61"/>
    </location>
</feature>